<evidence type="ECO:0000313" key="5">
    <source>
        <dbReference type="Proteomes" id="UP001168821"/>
    </source>
</evidence>
<dbReference type="InterPro" id="IPR013762">
    <property type="entry name" value="Integrase-like_cat_sf"/>
</dbReference>
<dbReference type="PANTHER" id="PTHR35617">
    <property type="entry name" value="PHAGE_INTEGRASE DOMAIN-CONTAINING PROTEIN"/>
    <property type="match status" value="1"/>
</dbReference>
<name>A0AA38I3J2_9CUCU</name>
<dbReference type="InterPro" id="IPR011010">
    <property type="entry name" value="DNA_brk_join_enz"/>
</dbReference>
<proteinExistence type="predicted"/>
<dbReference type="SUPFAM" id="SSF56349">
    <property type="entry name" value="DNA breaking-rejoining enzymes"/>
    <property type="match status" value="1"/>
</dbReference>
<dbReference type="AlphaFoldDB" id="A0AA38I3J2"/>
<dbReference type="GO" id="GO:0015074">
    <property type="term" value="P:DNA integration"/>
    <property type="evidence" value="ECO:0007669"/>
    <property type="project" value="InterPro"/>
</dbReference>
<keyword evidence="1" id="KW-0238">DNA-binding</keyword>
<sequence length="313" mass="35270">MPPAAITTAIASIAPSTLRQYNVSYKLWWRYCSEKGIPVYTTQTEAVITFLQHLYTKTNAAYGTFNSHRSALALILPGDVGNDSNLRRFLKGIKRLRPQKPKYQTTWDPSRVLEHLKTYFSHHPLPLSLLSAKLITLLALITGQRLQALHLIKLSQIVGDEQGFKIFIDDTTKTSIRSGEHPCLHIPYFLDQPAICAATTLTDYMDATKTLRKNDEQALFLCARKPHHPASKQTLSRWIKRTLEKSGVDISIFTPHSTRHASSSSAKRTGLSLAIINKTCGWSNTSKMFAEVYNRPLRDTFAFGRTILQTAKL</sequence>
<dbReference type="GO" id="GO:0003677">
    <property type="term" value="F:DNA binding"/>
    <property type="evidence" value="ECO:0007669"/>
    <property type="project" value="UniProtKB-KW"/>
</dbReference>
<dbReference type="Gene3D" id="1.10.443.10">
    <property type="entry name" value="Intergrase catalytic core"/>
    <property type="match status" value="1"/>
</dbReference>
<keyword evidence="5" id="KW-1185">Reference proteome</keyword>
<keyword evidence="2" id="KW-0233">DNA recombination</keyword>
<dbReference type="PROSITE" id="PS51898">
    <property type="entry name" value="TYR_RECOMBINASE"/>
    <property type="match status" value="1"/>
</dbReference>
<evidence type="ECO:0000313" key="4">
    <source>
        <dbReference type="EMBL" id="KAJ3650368.1"/>
    </source>
</evidence>
<dbReference type="PANTHER" id="PTHR35617:SF3">
    <property type="entry name" value="CORE-BINDING (CB) DOMAIN-CONTAINING PROTEIN"/>
    <property type="match status" value="1"/>
</dbReference>
<reference evidence="4" key="1">
    <citation type="journal article" date="2023" name="G3 (Bethesda)">
        <title>Whole genome assemblies of Zophobas morio and Tenebrio molitor.</title>
        <authorList>
            <person name="Kaur S."/>
            <person name="Stinson S.A."/>
            <person name="diCenzo G.C."/>
        </authorList>
    </citation>
    <scope>NUCLEOTIDE SEQUENCE</scope>
    <source>
        <strain evidence="4">QUZm001</strain>
    </source>
</reference>
<dbReference type="GO" id="GO:0006310">
    <property type="term" value="P:DNA recombination"/>
    <property type="evidence" value="ECO:0007669"/>
    <property type="project" value="UniProtKB-KW"/>
</dbReference>
<evidence type="ECO:0000256" key="2">
    <source>
        <dbReference type="ARBA" id="ARBA00023172"/>
    </source>
</evidence>
<dbReference type="Gene3D" id="1.10.150.130">
    <property type="match status" value="1"/>
</dbReference>
<dbReference type="EMBL" id="JALNTZ010000006">
    <property type="protein sequence ID" value="KAJ3650368.1"/>
    <property type="molecule type" value="Genomic_DNA"/>
</dbReference>
<evidence type="ECO:0000259" key="3">
    <source>
        <dbReference type="PROSITE" id="PS51898"/>
    </source>
</evidence>
<protein>
    <recommendedName>
        <fullName evidence="3">Tyr recombinase domain-containing protein</fullName>
    </recommendedName>
</protein>
<dbReference type="CDD" id="cd00397">
    <property type="entry name" value="DNA_BRE_C"/>
    <property type="match status" value="1"/>
</dbReference>
<accession>A0AA38I3J2</accession>
<dbReference type="InterPro" id="IPR010998">
    <property type="entry name" value="Integrase_recombinase_N"/>
</dbReference>
<comment type="caution">
    <text evidence="4">The sequence shown here is derived from an EMBL/GenBank/DDBJ whole genome shotgun (WGS) entry which is preliminary data.</text>
</comment>
<dbReference type="Proteomes" id="UP001168821">
    <property type="component" value="Unassembled WGS sequence"/>
</dbReference>
<dbReference type="Pfam" id="PF00589">
    <property type="entry name" value="Phage_integrase"/>
    <property type="match status" value="1"/>
</dbReference>
<evidence type="ECO:0000256" key="1">
    <source>
        <dbReference type="ARBA" id="ARBA00023125"/>
    </source>
</evidence>
<organism evidence="4 5">
    <name type="scientific">Zophobas morio</name>
    <dbReference type="NCBI Taxonomy" id="2755281"/>
    <lineage>
        <taxon>Eukaryota</taxon>
        <taxon>Metazoa</taxon>
        <taxon>Ecdysozoa</taxon>
        <taxon>Arthropoda</taxon>
        <taxon>Hexapoda</taxon>
        <taxon>Insecta</taxon>
        <taxon>Pterygota</taxon>
        <taxon>Neoptera</taxon>
        <taxon>Endopterygota</taxon>
        <taxon>Coleoptera</taxon>
        <taxon>Polyphaga</taxon>
        <taxon>Cucujiformia</taxon>
        <taxon>Tenebrionidae</taxon>
        <taxon>Zophobas</taxon>
    </lineage>
</organism>
<feature type="domain" description="Tyr recombinase" evidence="3">
    <location>
        <begin position="99"/>
        <end position="309"/>
    </location>
</feature>
<dbReference type="InterPro" id="IPR002104">
    <property type="entry name" value="Integrase_catalytic"/>
</dbReference>
<gene>
    <name evidence="4" type="ORF">Zmor_022061</name>
</gene>